<keyword evidence="5" id="KW-0949">S-adenosyl-L-methionine</keyword>
<evidence type="ECO:0000256" key="4">
    <source>
        <dbReference type="ARBA" id="ARBA00022679"/>
    </source>
</evidence>
<evidence type="ECO:0000256" key="5">
    <source>
        <dbReference type="ARBA" id="ARBA00022691"/>
    </source>
</evidence>
<dbReference type="SUPFAM" id="SSF53335">
    <property type="entry name" value="S-adenosyl-L-methionine-dependent methyltransferases"/>
    <property type="match status" value="1"/>
</dbReference>
<name>A0ABT8LG46_9BACT</name>
<dbReference type="InterPro" id="IPR002052">
    <property type="entry name" value="DNA_methylase_N6_adenine_CS"/>
</dbReference>
<dbReference type="Proteomes" id="UP001172083">
    <property type="component" value="Unassembled WGS sequence"/>
</dbReference>
<comment type="catalytic activity">
    <reaction evidence="6">
        <text>a 2'-deoxyadenosine in DNA + S-adenosyl-L-methionine = an N(6)-methyl-2'-deoxyadenosine in DNA + S-adenosyl-L-homocysteine + H(+)</text>
        <dbReference type="Rhea" id="RHEA:15197"/>
        <dbReference type="Rhea" id="RHEA-COMP:12418"/>
        <dbReference type="Rhea" id="RHEA-COMP:12419"/>
        <dbReference type="ChEBI" id="CHEBI:15378"/>
        <dbReference type="ChEBI" id="CHEBI:57856"/>
        <dbReference type="ChEBI" id="CHEBI:59789"/>
        <dbReference type="ChEBI" id="CHEBI:90615"/>
        <dbReference type="ChEBI" id="CHEBI:90616"/>
        <dbReference type="EC" id="2.1.1.72"/>
    </reaction>
</comment>
<dbReference type="Gene3D" id="3.40.50.150">
    <property type="entry name" value="Vaccinia Virus protein VP39"/>
    <property type="match status" value="1"/>
</dbReference>
<dbReference type="InterPro" id="IPR029063">
    <property type="entry name" value="SAM-dependent_MTases_sf"/>
</dbReference>
<dbReference type="EMBL" id="JAUJEB010000006">
    <property type="protein sequence ID" value="MDN5215268.1"/>
    <property type="molecule type" value="Genomic_DNA"/>
</dbReference>
<keyword evidence="8" id="KW-1185">Reference proteome</keyword>
<dbReference type="GO" id="GO:0032259">
    <property type="term" value="P:methylation"/>
    <property type="evidence" value="ECO:0007669"/>
    <property type="project" value="UniProtKB-KW"/>
</dbReference>
<evidence type="ECO:0000313" key="7">
    <source>
        <dbReference type="EMBL" id="MDN5215268.1"/>
    </source>
</evidence>
<dbReference type="PROSITE" id="PS00092">
    <property type="entry name" value="N6_MTASE"/>
    <property type="match status" value="1"/>
</dbReference>
<dbReference type="GO" id="GO:0008168">
    <property type="term" value="F:methyltransferase activity"/>
    <property type="evidence" value="ECO:0007669"/>
    <property type="project" value="UniProtKB-KW"/>
</dbReference>
<evidence type="ECO:0000256" key="1">
    <source>
        <dbReference type="ARBA" id="ARBA00006594"/>
    </source>
</evidence>
<comment type="caution">
    <text evidence="7">The sequence shown here is derived from an EMBL/GenBank/DDBJ whole genome shotgun (WGS) entry which is preliminary data.</text>
</comment>
<evidence type="ECO:0000313" key="8">
    <source>
        <dbReference type="Proteomes" id="UP001172083"/>
    </source>
</evidence>
<dbReference type="InterPro" id="IPR012327">
    <property type="entry name" value="MeTrfase_D12"/>
</dbReference>
<keyword evidence="3 7" id="KW-0489">Methyltransferase</keyword>
<dbReference type="Pfam" id="PF02086">
    <property type="entry name" value="MethyltransfD12"/>
    <property type="match status" value="1"/>
</dbReference>
<dbReference type="InterPro" id="IPR023095">
    <property type="entry name" value="Ade_MeTrfase_dom_2"/>
</dbReference>
<dbReference type="EC" id="2.1.1.72" evidence="2"/>
<evidence type="ECO:0000256" key="3">
    <source>
        <dbReference type="ARBA" id="ARBA00022603"/>
    </source>
</evidence>
<comment type="similarity">
    <text evidence="1">Belongs to the N(4)/N(6)-methyltransferase family.</text>
</comment>
<organism evidence="7 8">
    <name type="scientific">Agaribacillus aureus</name>
    <dbReference type="NCBI Taxonomy" id="3051825"/>
    <lineage>
        <taxon>Bacteria</taxon>
        <taxon>Pseudomonadati</taxon>
        <taxon>Bacteroidota</taxon>
        <taxon>Cytophagia</taxon>
        <taxon>Cytophagales</taxon>
        <taxon>Splendidivirgaceae</taxon>
        <taxon>Agaribacillus</taxon>
    </lineage>
</organism>
<reference evidence="7" key="1">
    <citation type="submission" date="2023-06" db="EMBL/GenBank/DDBJ databases">
        <title>Genomic of Agaribacillus aureum.</title>
        <authorList>
            <person name="Wang G."/>
        </authorList>
    </citation>
    <scope>NUCLEOTIDE SEQUENCE</scope>
    <source>
        <strain evidence="7">BMA12</strain>
    </source>
</reference>
<keyword evidence="4" id="KW-0808">Transferase</keyword>
<gene>
    <name evidence="7" type="ORF">QQ020_24530</name>
</gene>
<dbReference type="Gene3D" id="1.10.1020.10">
    <property type="entry name" value="Adenine-specific Methyltransferase, Domain 2"/>
    <property type="match status" value="1"/>
</dbReference>
<evidence type="ECO:0000256" key="2">
    <source>
        <dbReference type="ARBA" id="ARBA00011900"/>
    </source>
</evidence>
<accession>A0ABT8LG46</accession>
<evidence type="ECO:0000256" key="6">
    <source>
        <dbReference type="ARBA" id="ARBA00047942"/>
    </source>
</evidence>
<proteinExistence type="inferred from homology"/>
<protein>
    <recommendedName>
        <fullName evidence="2">site-specific DNA-methyltransferase (adenine-specific)</fullName>
        <ecNumber evidence="2">2.1.1.72</ecNumber>
    </recommendedName>
</protein>
<sequence>MGSKYKLIPWIHETLRSFHFDSAFDAFSGSGVVSFLLKSMNKKVYSNDFLNFSSVISKAVIENKSDHLDKNDLSNLLDMNVNSDNFIQKTFGQVFYSKNDLIFLDKVSHNILNLTSPYKQALAYTALFRSCLKKQPRGVFTISGNLDKYNDGRRDLRLSIRQHFLEQVTIYNDTVFDNGKENASFNLNVFDFSQKMFKPDLVYMDPPYVPPSDDNCYIKRYHFLEGLSKYWQGEEIMEHTKVKKIKKKFTPFSYRKTAIEAFEQMFDKFSESTLVLSYSSNAYPDLETLISIMKNHKSNVDVRTKPHQYHFGNHSTVSRSKVNEYLIIGLD</sequence>